<keyword evidence="4" id="KW-0472">Membrane</keyword>
<dbReference type="GO" id="GO:0048038">
    <property type="term" value="F:quinone binding"/>
    <property type="evidence" value="ECO:0007669"/>
    <property type="project" value="InterPro"/>
</dbReference>
<accession>A0A0N9WAC9</accession>
<dbReference type="GO" id="GO:0016020">
    <property type="term" value="C:membrane"/>
    <property type="evidence" value="ECO:0007669"/>
    <property type="project" value="InterPro"/>
</dbReference>
<evidence type="ECO:0000259" key="5">
    <source>
        <dbReference type="Pfam" id="PF01011"/>
    </source>
</evidence>
<keyword evidence="4" id="KW-1133">Transmembrane helix</keyword>
<organism evidence="6 7">
    <name type="scientific">Pseudomonas fluorescens</name>
    <dbReference type="NCBI Taxonomy" id="294"/>
    <lineage>
        <taxon>Bacteria</taxon>
        <taxon>Pseudomonadati</taxon>
        <taxon>Pseudomonadota</taxon>
        <taxon>Gammaproteobacteria</taxon>
        <taxon>Pseudomonadales</taxon>
        <taxon>Pseudomonadaceae</taxon>
        <taxon>Pseudomonas</taxon>
    </lineage>
</organism>
<evidence type="ECO:0000256" key="4">
    <source>
        <dbReference type="SAM" id="Phobius"/>
    </source>
</evidence>
<reference evidence="6 7" key="2">
    <citation type="journal article" date="2018" name="Nature">
        <title>Mutant phenotypes for thousands of bacterial genes of unknown function.</title>
        <authorList>
            <person name="Price M.N."/>
            <person name="Wetmore K.M."/>
            <person name="Waters R.J."/>
            <person name="Callaghan M."/>
            <person name="Ray J."/>
            <person name="Liu H."/>
            <person name="Kuehl J.V."/>
            <person name="Melnyk R.A."/>
            <person name="Lamson J.S."/>
            <person name="Suh Y."/>
            <person name="Carlson H.K."/>
            <person name="Esquivel Z."/>
            <person name="Sadeeshkumar H."/>
            <person name="Chakraborty R."/>
            <person name="Zane G.M."/>
            <person name="Rubin B.E."/>
            <person name="Wall J.D."/>
            <person name="Visel A."/>
            <person name="Bristow J."/>
            <person name="Blow M.J."/>
            <person name="Arkin A.P."/>
            <person name="Deutschbauer A.M."/>
        </authorList>
    </citation>
    <scope>NUCLEOTIDE SEQUENCE [LARGE SCALE GENOMIC DNA]</scope>
    <source>
        <strain evidence="6 7">FW300-N2C3</strain>
    </source>
</reference>
<dbReference type="CDD" id="cd10280">
    <property type="entry name" value="PQQ_mGDH"/>
    <property type="match status" value="1"/>
</dbReference>
<dbReference type="InterPro" id="IPR011047">
    <property type="entry name" value="Quinoprotein_ADH-like_sf"/>
</dbReference>
<feature type="transmembrane region" description="Helical" evidence="4">
    <location>
        <begin position="139"/>
        <end position="158"/>
    </location>
</feature>
<protein>
    <submittedName>
        <fullName evidence="6">Quinoprotein glucose dehydrogenase</fullName>
    </submittedName>
</protein>
<keyword evidence="3" id="KW-0560">Oxidoreductase</keyword>
<dbReference type="InterPro" id="IPR017511">
    <property type="entry name" value="PQQ_mDH"/>
</dbReference>
<evidence type="ECO:0000256" key="3">
    <source>
        <dbReference type="ARBA" id="ARBA00023002"/>
    </source>
</evidence>
<dbReference type="EMBL" id="CP012831">
    <property type="protein sequence ID" value="ALI10944.1"/>
    <property type="molecule type" value="Genomic_DNA"/>
</dbReference>
<feature type="transmembrane region" description="Helical" evidence="4">
    <location>
        <begin position="23"/>
        <end position="47"/>
    </location>
</feature>
<evidence type="ECO:0000256" key="2">
    <source>
        <dbReference type="ARBA" id="ARBA00008156"/>
    </source>
</evidence>
<feature type="domain" description="Pyrrolo-quinoline quinone repeat" evidence="5">
    <location>
        <begin position="191"/>
        <end position="784"/>
    </location>
</feature>
<dbReference type="RefSeq" id="WP_060743019.1">
    <property type="nucleotide sequence ID" value="NZ_CP012831.1"/>
</dbReference>
<gene>
    <name evidence="6" type="ORF">AO356_30385</name>
</gene>
<evidence type="ECO:0000256" key="1">
    <source>
        <dbReference type="ARBA" id="ARBA00001931"/>
    </source>
</evidence>
<sequence length="811" mass="87335">MTPIGAEPDSLNAKRDTTKASRWVCRIFAIVLLMLGLALSIGGIILVADAGSAYYLITGLAFITSAVLLWRGDARGIWVYAAMLVWTTAWSLWEVGFNGWQLAPRLIGPFVLGAVLLLPHFTRLKPAPSTRKLPRGWPSFAGGLVAAIALGSVSHAFGPDAPDFPMLRRGVQSQAPAKLPQPLANNERTDWQAYGNDQGGTRFSPLADIDTTNVSKLVKVWEADMAPVNGDLNAIEGTPIMMGSSLYACDGNNGIHAFDAETGKELWRRDISNGVPQSGKPCRGVAYYKVPDANGFCSERIYAPSHNPTLVALDAKTGEYCPGFGNNGAVDLTKGVAPYPHGLFYVSSAPQVIRGKIVVGGGIPDGQYWGGPSGVIRAFDAVTGELAWAFDAGAPNRLGLPPEGQYYTPSTPNSWAPISADEKLGLVYLPVGNATPDAYGGQRRPYDEDISSAVIALDAETGRLRWKFQATHHDIWDYDVASQPTLLNWPTAKGMRPALIQPTKRGEIFVLDRETGEPIKAVEEQPVPQRDIAKGEWLSPTQPASVELPAFRGPQLREKDMWGATPIDQMVCRIMFKQSRYEGQFTPITLDKNVLIDPGSMGGVNWNGISLDVDRGLMIVNWTQVPDRIELVTREEATQRNFRIAPGLDAGGQAEQPMLDTPYGAYRVNFLSQLGIPCNAPPWGLIGAVDLVSGKLIWSKPFGSPRDIGPFGLPTLVSIPIGTPTAGGAVTTRGGLVFIGGAAEHTFRALDAATGRELWSSRLATSANATPMTYRSPVSGRQFVVVAEGGRPHYRTKPGSKLVAFAIPDSK</sequence>
<dbReference type="OrthoDB" id="9794322at2"/>
<feature type="transmembrane region" description="Helical" evidence="4">
    <location>
        <begin position="99"/>
        <end position="118"/>
    </location>
</feature>
<dbReference type="SMART" id="SM00564">
    <property type="entry name" value="PQQ"/>
    <property type="match status" value="5"/>
</dbReference>
<evidence type="ECO:0000313" key="6">
    <source>
        <dbReference type="EMBL" id="ALI10944.1"/>
    </source>
</evidence>
<dbReference type="PANTHER" id="PTHR32303">
    <property type="entry name" value="QUINOPROTEIN ALCOHOL DEHYDROGENASE (CYTOCHROME C)"/>
    <property type="match status" value="1"/>
</dbReference>
<comment type="cofactor">
    <cofactor evidence="1">
        <name>pyrroloquinoline quinone</name>
        <dbReference type="ChEBI" id="CHEBI:58442"/>
    </cofactor>
</comment>
<dbReference type="NCBIfam" id="TIGR03074">
    <property type="entry name" value="PQQ_membr_DH"/>
    <property type="match status" value="1"/>
</dbReference>
<dbReference type="Gene3D" id="2.140.10.10">
    <property type="entry name" value="Quinoprotein alcohol dehydrogenase-like superfamily"/>
    <property type="match status" value="1"/>
</dbReference>
<dbReference type="AlphaFoldDB" id="A0A0N9WAC9"/>
<evidence type="ECO:0000313" key="7">
    <source>
        <dbReference type="Proteomes" id="UP000059425"/>
    </source>
</evidence>
<name>A0A0N9WAC9_PSEFL</name>
<comment type="similarity">
    <text evidence="2">Belongs to the bacterial PQQ dehydrogenase family.</text>
</comment>
<dbReference type="InterPro" id="IPR018391">
    <property type="entry name" value="PQQ_b-propeller_rpt"/>
</dbReference>
<dbReference type="Proteomes" id="UP000059425">
    <property type="component" value="Chromosome"/>
</dbReference>
<keyword evidence="4" id="KW-0812">Transmembrane</keyword>
<feature type="transmembrane region" description="Helical" evidence="4">
    <location>
        <begin position="77"/>
        <end position="93"/>
    </location>
</feature>
<proteinExistence type="inferred from homology"/>
<dbReference type="Pfam" id="PF01011">
    <property type="entry name" value="PQQ"/>
    <property type="match status" value="1"/>
</dbReference>
<feature type="transmembrane region" description="Helical" evidence="4">
    <location>
        <begin position="53"/>
        <end position="70"/>
    </location>
</feature>
<dbReference type="GO" id="GO:0008876">
    <property type="term" value="F:quinoprotein glucose dehydrogenase activity"/>
    <property type="evidence" value="ECO:0007669"/>
    <property type="project" value="TreeGrafter"/>
</dbReference>
<dbReference type="SUPFAM" id="SSF50998">
    <property type="entry name" value="Quinoprotein alcohol dehydrogenase-like"/>
    <property type="match status" value="1"/>
</dbReference>
<dbReference type="PANTHER" id="PTHR32303:SF4">
    <property type="entry name" value="QUINOPROTEIN GLUCOSE DEHYDROGENASE"/>
    <property type="match status" value="1"/>
</dbReference>
<dbReference type="InterPro" id="IPR002372">
    <property type="entry name" value="PQQ_rpt_dom"/>
</dbReference>
<reference evidence="7" key="1">
    <citation type="submission" date="2015-09" db="EMBL/GenBank/DDBJ databases">
        <title>Whole genome sequence of Pseudomonas fluorescens FW300-N2C3.</title>
        <authorList>
            <person name="Ray J."/>
            <person name="Melnyk R."/>
            <person name="Deutschbauer A."/>
        </authorList>
    </citation>
    <scope>NUCLEOTIDE SEQUENCE [LARGE SCALE GENOMIC DNA]</scope>
    <source>
        <strain evidence="7">FW300-N2C3</strain>
    </source>
</reference>